<dbReference type="EC" id="2.7.13.3" evidence="3"/>
<dbReference type="CDD" id="cd00082">
    <property type="entry name" value="HisKA"/>
    <property type="match status" value="1"/>
</dbReference>
<dbReference type="SMART" id="SM00387">
    <property type="entry name" value="HATPase_c"/>
    <property type="match status" value="1"/>
</dbReference>
<dbReference type="PROSITE" id="PS50109">
    <property type="entry name" value="HIS_KIN"/>
    <property type="match status" value="1"/>
</dbReference>
<evidence type="ECO:0000259" key="12">
    <source>
        <dbReference type="PROSITE" id="PS50109"/>
    </source>
</evidence>
<accession>A0ABR8P032</accession>
<evidence type="ECO:0000256" key="7">
    <source>
        <dbReference type="ARBA" id="ARBA00022777"/>
    </source>
</evidence>
<dbReference type="PROSITE" id="PS50885">
    <property type="entry name" value="HAMP"/>
    <property type="match status" value="1"/>
</dbReference>
<dbReference type="GO" id="GO:0016301">
    <property type="term" value="F:kinase activity"/>
    <property type="evidence" value="ECO:0007669"/>
    <property type="project" value="UniProtKB-KW"/>
</dbReference>
<evidence type="ECO:0000256" key="3">
    <source>
        <dbReference type="ARBA" id="ARBA00012438"/>
    </source>
</evidence>
<feature type="domain" description="Histidine kinase" evidence="12">
    <location>
        <begin position="265"/>
        <end position="501"/>
    </location>
</feature>
<dbReference type="PANTHER" id="PTHR45436:SF1">
    <property type="entry name" value="SENSOR PROTEIN QSEC"/>
    <property type="match status" value="1"/>
</dbReference>
<dbReference type="SUPFAM" id="SSF55874">
    <property type="entry name" value="ATPase domain of HSP90 chaperone/DNA topoisomerase II/histidine kinase"/>
    <property type="match status" value="1"/>
</dbReference>
<gene>
    <name evidence="14" type="ORF">IF202_11380</name>
</gene>
<dbReference type="Proteomes" id="UP000604161">
    <property type="component" value="Unassembled WGS sequence"/>
</dbReference>
<dbReference type="PRINTS" id="PR00344">
    <property type="entry name" value="BCTRLSENSOR"/>
</dbReference>
<reference evidence="14 15" key="1">
    <citation type="submission" date="2020-09" db="EMBL/GenBank/DDBJ databases">
        <title>Marinomonas sp. nov., isolated from the cysticercosis algae of Qingdao, China.</title>
        <authorList>
            <person name="Sun X."/>
        </authorList>
    </citation>
    <scope>NUCLEOTIDE SEQUENCE [LARGE SCALE GENOMIC DNA]</scope>
    <source>
        <strain evidence="14 15">SM2066</strain>
    </source>
</reference>
<keyword evidence="8 11" id="KW-1133">Transmembrane helix</keyword>
<evidence type="ECO:0000256" key="11">
    <source>
        <dbReference type="SAM" id="Phobius"/>
    </source>
</evidence>
<evidence type="ECO:0000256" key="5">
    <source>
        <dbReference type="ARBA" id="ARBA00022679"/>
    </source>
</evidence>
<dbReference type="CDD" id="cd06225">
    <property type="entry name" value="HAMP"/>
    <property type="match status" value="1"/>
</dbReference>
<evidence type="ECO:0000313" key="14">
    <source>
        <dbReference type="EMBL" id="MBD5771653.1"/>
    </source>
</evidence>
<dbReference type="InterPro" id="IPR036097">
    <property type="entry name" value="HisK_dim/P_sf"/>
</dbReference>
<evidence type="ECO:0000256" key="8">
    <source>
        <dbReference type="ARBA" id="ARBA00022989"/>
    </source>
</evidence>
<dbReference type="InterPro" id="IPR004358">
    <property type="entry name" value="Sig_transdc_His_kin-like_C"/>
</dbReference>
<name>A0ABR8P032_9GAMM</name>
<keyword evidence="5" id="KW-0808">Transferase</keyword>
<dbReference type="RefSeq" id="WP_191595019.1">
    <property type="nucleotide sequence ID" value="NZ_JACYFC010000003.1"/>
</dbReference>
<proteinExistence type="predicted"/>
<dbReference type="Pfam" id="PF00672">
    <property type="entry name" value="HAMP"/>
    <property type="match status" value="1"/>
</dbReference>
<dbReference type="InterPro" id="IPR013727">
    <property type="entry name" value="2CSK_N"/>
</dbReference>
<dbReference type="InterPro" id="IPR003594">
    <property type="entry name" value="HATPase_dom"/>
</dbReference>
<dbReference type="SMART" id="SM00388">
    <property type="entry name" value="HisKA"/>
    <property type="match status" value="1"/>
</dbReference>
<dbReference type="CDD" id="cd00075">
    <property type="entry name" value="HATPase"/>
    <property type="match status" value="1"/>
</dbReference>
<evidence type="ECO:0000256" key="1">
    <source>
        <dbReference type="ARBA" id="ARBA00000085"/>
    </source>
</evidence>
<dbReference type="InterPro" id="IPR003660">
    <property type="entry name" value="HAMP_dom"/>
</dbReference>
<evidence type="ECO:0000313" key="15">
    <source>
        <dbReference type="Proteomes" id="UP000604161"/>
    </source>
</evidence>
<feature type="domain" description="HAMP" evidence="13">
    <location>
        <begin position="206"/>
        <end position="257"/>
    </location>
</feature>
<dbReference type="SUPFAM" id="SSF47384">
    <property type="entry name" value="Homodimeric domain of signal transducing histidine kinase"/>
    <property type="match status" value="1"/>
</dbReference>
<dbReference type="EMBL" id="JACYFC010000003">
    <property type="protein sequence ID" value="MBD5771653.1"/>
    <property type="molecule type" value="Genomic_DNA"/>
</dbReference>
<feature type="transmembrane region" description="Helical" evidence="11">
    <location>
        <begin position="189"/>
        <end position="209"/>
    </location>
</feature>
<keyword evidence="15" id="KW-1185">Reference proteome</keyword>
<keyword evidence="4" id="KW-0597">Phosphoprotein</keyword>
<dbReference type="InterPro" id="IPR005467">
    <property type="entry name" value="His_kinase_dom"/>
</dbReference>
<evidence type="ECO:0000256" key="9">
    <source>
        <dbReference type="ARBA" id="ARBA00023012"/>
    </source>
</evidence>
<evidence type="ECO:0000259" key="13">
    <source>
        <dbReference type="PROSITE" id="PS50885"/>
    </source>
</evidence>
<dbReference type="SMART" id="SM00304">
    <property type="entry name" value="HAMP"/>
    <property type="match status" value="1"/>
</dbReference>
<dbReference type="Gene3D" id="1.10.287.130">
    <property type="match status" value="1"/>
</dbReference>
<dbReference type="Gene3D" id="6.10.340.10">
    <property type="match status" value="1"/>
</dbReference>
<feature type="transmembrane region" description="Helical" evidence="11">
    <location>
        <begin position="30"/>
        <end position="50"/>
    </location>
</feature>
<dbReference type="InterPro" id="IPR050428">
    <property type="entry name" value="TCS_sensor_his_kinase"/>
</dbReference>
<dbReference type="Gene3D" id="3.30.565.10">
    <property type="entry name" value="Histidine kinase-like ATPase, C-terminal domain"/>
    <property type="match status" value="1"/>
</dbReference>
<dbReference type="Pfam" id="PF02518">
    <property type="entry name" value="HATPase_c"/>
    <property type="match status" value="1"/>
</dbReference>
<protein>
    <recommendedName>
        <fullName evidence="3">histidine kinase</fullName>
        <ecNumber evidence="3">2.7.13.3</ecNumber>
    </recommendedName>
</protein>
<keyword evidence="7 14" id="KW-0418">Kinase</keyword>
<dbReference type="InterPro" id="IPR003661">
    <property type="entry name" value="HisK_dim/P_dom"/>
</dbReference>
<comment type="caution">
    <text evidence="14">The sequence shown here is derived from an EMBL/GenBank/DDBJ whole genome shotgun (WGS) entry which is preliminary data.</text>
</comment>
<comment type="catalytic activity">
    <reaction evidence="1">
        <text>ATP + protein L-histidine = ADP + protein N-phospho-L-histidine.</text>
        <dbReference type="EC" id="2.7.13.3"/>
    </reaction>
</comment>
<sequence>MWQKSPNHQNLSEEEERNALRKAPSLRFRFILAGVLVIGVIAGVAVNLVFDYSQKLADLSYDRLLRSALLQMDENVGLIGNEVSIDIPWSAFATLAQADEDRVFYKVESVEQGFITGYRDLNSEPPKKPVLDEIQFYNREYSGEMVRFAWVERHLTDPETAQTVRIILGQTRLSREEMASSVTQRAIEIVLLIALVAITLIVIGSHLVLRPLHRIERALEERAMGDLTPIDINTPKETHHLKVAINHFMVRLQRNLEQLENYTADAAHQLRTPLASLRALAENARDNITTGEISSEPISSDILSSNSVSSKKHHQDLENIVIQCDTLSQTITLLLNQAVVSHRLQTHHLESVNLLEPIRASCREQAVTALHQGILLSLDCELQSAFVLGDSFSIQQMMQNLIENAVRYSGSDREHASEIIVQVNEFDHFYRIKVIDYGDGIPDIEKERVFERFYRGRYDIAGSGVGLAMVKDIVDHHSARILILDNEPQGTTFQVDFAKFKTDEASA</sequence>
<organism evidence="14 15">
    <name type="scientific">Marinomonas colpomeniae</name>
    <dbReference type="NCBI Taxonomy" id="2774408"/>
    <lineage>
        <taxon>Bacteria</taxon>
        <taxon>Pseudomonadati</taxon>
        <taxon>Pseudomonadota</taxon>
        <taxon>Gammaproteobacteria</taxon>
        <taxon>Oceanospirillales</taxon>
        <taxon>Oceanospirillaceae</taxon>
        <taxon>Marinomonas</taxon>
    </lineage>
</organism>
<evidence type="ECO:0000256" key="6">
    <source>
        <dbReference type="ARBA" id="ARBA00022692"/>
    </source>
</evidence>
<keyword evidence="10 11" id="KW-0472">Membrane</keyword>
<keyword evidence="9" id="KW-0902">Two-component regulatory system</keyword>
<dbReference type="PANTHER" id="PTHR45436">
    <property type="entry name" value="SENSOR HISTIDINE KINASE YKOH"/>
    <property type="match status" value="1"/>
</dbReference>
<dbReference type="InterPro" id="IPR036890">
    <property type="entry name" value="HATPase_C_sf"/>
</dbReference>
<evidence type="ECO:0000256" key="2">
    <source>
        <dbReference type="ARBA" id="ARBA00004370"/>
    </source>
</evidence>
<evidence type="ECO:0000256" key="4">
    <source>
        <dbReference type="ARBA" id="ARBA00022553"/>
    </source>
</evidence>
<comment type="subcellular location">
    <subcellularLocation>
        <location evidence="2">Membrane</location>
    </subcellularLocation>
</comment>
<keyword evidence="6 11" id="KW-0812">Transmembrane</keyword>
<evidence type="ECO:0000256" key="10">
    <source>
        <dbReference type="ARBA" id="ARBA00023136"/>
    </source>
</evidence>
<dbReference type="Pfam" id="PF08521">
    <property type="entry name" value="2CSK_N"/>
    <property type="match status" value="1"/>
</dbReference>